<evidence type="ECO:0000256" key="9">
    <source>
        <dbReference type="HAMAP-Rule" id="MF_00134"/>
    </source>
</evidence>
<organism evidence="11 12">
    <name type="scientific">Clostridium tyrobutyricum DIVETGP</name>
    <dbReference type="NCBI Taxonomy" id="1408889"/>
    <lineage>
        <taxon>Bacteria</taxon>
        <taxon>Bacillati</taxon>
        <taxon>Bacillota</taxon>
        <taxon>Clostridia</taxon>
        <taxon>Eubacteriales</taxon>
        <taxon>Clostridiaceae</taxon>
        <taxon>Clostridium</taxon>
    </lineage>
</organism>
<keyword evidence="6 9" id="KW-0822">Tryptophan biosynthesis</keyword>
<evidence type="ECO:0000259" key="10">
    <source>
        <dbReference type="Pfam" id="PF00218"/>
    </source>
</evidence>
<keyword evidence="5 9" id="KW-0210">Decarboxylase</keyword>
<evidence type="ECO:0000256" key="5">
    <source>
        <dbReference type="ARBA" id="ARBA00022793"/>
    </source>
</evidence>
<dbReference type="GO" id="GO:0004425">
    <property type="term" value="F:indole-3-glycerol-phosphate synthase activity"/>
    <property type="evidence" value="ECO:0007669"/>
    <property type="project" value="UniProtKB-UniRule"/>
</dbReference>
<dbReference type="EC" id="4.1.1.48" evidence="9"/>
<dbReference type="Gene3D" id="3.20.20.70">
    <property type="entry name" value="Aldolase class I"/>
    <property type="match status" value="1"/>
</dbReference>
<dbReference type="RefSeq" id="WP_017751597.1">
    <property type="nucleotide sequence ID" value="NZ_CBXI010000007.1"/>
</dbReference>
<dbReference type="PANTHER" id="PTHR22854:SF2">
    <property type="entry name" value="INDOLE-3-GLYCEROL-PHOSPHATE SYNTHASE"/>
    <property type="match status" value="1"/>
</dbReference>
<dbReference type="PROSITE" id="PS00614">
    <property type="entry name" value="IGPS"/>
    <property type="match status" value="1"/>
</dbReference>
<evidence type="ECO:0000256" key="6">
    <source>
        <dbReference type="ARBA" id="ARBA00022822"/>
    </source>
</evidence>
<accession>W6NEJ1</accession>
<dbReference type="HAMAP" id="MF_00134_B">
    <property type="entry name" value="IGPS_B"/>
    <property type="match status" value="1"/>
</dbReference>
<evidence type="ECO:0000256" key="1">
    <source>
        <dbReference type="ARBA" id="ARBA00001633"/>
    </source>
</evidence>
<proteinExistence type="inferred from homology"/>
<protein>
    <recommendedName>
        <fullName evidence="9">Indole-3-glycerol phosphate synthase</fullName>
        <shortName evidence="9">IGPS</shortName>
        <ecNumber evidence="9">4.1.1.48</ecNumber>
    </recommendedName>
</protein>
<evidence type="ECO:0000313" key="11">
    <source>
        <dbReference type="EMBL" id="CDL90472.1"/>
    </source>
</evidence>
<comment type="pathway">
    <text evidence="2 9">Amino-acid biosynthesis; L-tryptophan biosynthesis; L-tryptophan from chorismate: step 4/5.</text>
</comment>
<dbReference type="CDD" id="cd00331">
    <property type="entry name" value="IGPS"/>
    <property type="match status" value="1"/>
</dbReference>
<evidence type="ECO:0000256" key="3">
    <source>
        <dbReference type="ARBA" id="ARBA00008737"/>
    </source>
</evidence>
<keyword evidence="8 9" id="KW-0456">Lyase</keyword>
<name>W6NEJ1_CLOTY</name>
<reference evidence="11 12" key="1">
    <citation type="journal article" date="2015" name="Genome Announc.">
        <title>Draft Genome Sequence of Clostridium tyrobutyricum Strain DIVETGP, Isolated from Cow's Milk for Grana Padano Production.</title>
        <authorList>
            <person name="Soggiu A."/>
            <person name="Piras C."/>
            <person name="Gaiarsa S."/>
            <person name="Sassera D."/>
            <person name="Roncada P."/>
            <person name="Bendixen E."/>
            <person name="Brasca M."/>
            <person name="Bonizzi L."/>
        </authorList>
    </citation>
    <scope>NUCLEOTIDE SEQUENCE [LARGE SCALE GENOMIC DNA]</scope>
    <source>
        <strain evidence="11 12">DIVETGP</strain>
    </source>
</reference>
<dbReference type="Pfam" id="PF00218">
    <property type="entry name" value="IGPS"/>
    <property type="match status" value="1"/>
</dbReference>
<gene>
    <name evidence="9" type="primary">trpC</name>
    <name evidence="11" type="ORF">CTDIVETGP_0542</name>
</gene>
<dbReference type="FunFam" id="3.20.20.70:FF:000024">
    <property type="entry name" value="Indole-3-glycerol phosphate synthase"/>
    <property type="match status" value="1"/>
</dbReference>
<evidence type="ECO:0000256" key="4">
    <source>
        <dbReference type="ARBA" id="ARBA00022605"/>
    </source>
</evidence>
<comment type="similarity">
    <text evidence="3 9">Belongs to the TrpC family.</text>
</comment>
<dbReference type="InterPro" id="IPR013798">
    <property type="entry name" value="Indole-3-glycerol_P_synth_dom"/>
</dbReference>
<dbReference type="PANTHER" id="PTHR22854">
    <property type="entry name" value="TRYPTOPHAN BIOSYNTHESIS PROTEIN"/>
    <property type="match status" value="1"/>
</dbReference>
<dbReference type="InterPro" id="IPR045186">
    <property type="entry name" value="Indole-3-glycerol_P_synth"/>
</dbReference>
<evidence type="ECO:0000256" key="2">
    <source>
        <dbReference type="ARBA" id="ARBA00004696"/>
    </source>
</evidence>
<dbReference type="AlphaFoldDB" id="W6NEJ1"/>
<dbReference type="GO" id="GO:0004640">
    <property type="term" value="F:phosphoribosylanthranilate isomerase activity"/>
    <property type="evidence" value="ECO:0007669"/>
    <property type="project" value="TreeGrafter"/>
</dbReference>
<dbReference type="Proteomes" id="UP000019482">
    <property type="component" value="Unassembled WGS sequence"/>
</dbReference>
<dbReference type="GO" id="GO:0000162">
    <property type="term" value="P:L-tryptophan biosynthetic process"/>
    <property type="evidence" value="ECO:0007669"/>
    <property type="project" value="UniProtKB-UniRule"/>
</dbReference>
<feature type="domain" description="Indole-3-glycerol phosphate synthase" evidence="10">
    <location>
        <begin position="3"/>
        <end position="253"/>
    </location>
</feature>
<dbReference type="InterPro" id="IPR011060">
    <property type="entry name" value="RibuloseP-bd_barrel"/>
</dbReference>
<dbReference type="OrthoDB" id="9804217at2"/>
<dbReference type="GeneID" id="29418732"/>
<sequence>MILDNIVEVKRKDLEIRKKNKTLKDIISEIDKSNNLNSRDFRKSLLKKYISIIGEIKKASPSKGIIVQDFHPEHIARIYEQLDIDAISVLTEENYFKGKDTYLESVKNIVSKPVLRKDFIIDKYQIYESKLLGADAILLIVRVLGEKLGEFYKLASSIGLHCIVEVHNKSELDTALDIGPKIIGINNRNLENFTVNLKNTENLIKYIKEDTVIISESGMKTLEDFKYIRSLPINGVLIGEGFMRKLDNVDTMKKFIYDIKNN</sequence>
<dbReference type="InterPro" id="IPR013785">
    <property type="entry name" value="Aldolase_TIM"/>
</dbReference>
<dbReference type="SUPFAM" id="SSF51366">
    <property type="entry name" value="Ribulose-phoshate binding barrel"/>
    <property type="match status" value="1"/>
</dbReference>
<evidence type="ECO:0000256" key="8">
    <source>
        <dbReference type="ARBA" id="ARBA00023239"/>
    </source>
</evidence>
<keyword evidence="7 9" id="KW-0057">Aromatic amino acid biosynthesis</keyword>
<evidence type="ECO:0000313" key="12">
    <source>
        <dbReference type="Proteomes" id="UP000019482"/>
    </source>
</evidence>
<keyword evidence="12" id="KW-1185">Reference proteome</keyword>
<keyword evidence="4 9" id="KW-0028">Amino-acid biosynthesis</keyword>
<dbReference type="EMBL" id="CBXI010000007">
    <property type="protein sequence ID" value="CDL90472.1"/>
    <property type="molecule type" value="Genomic_DNA"/>
</dbReference>
<dbReference type="UniPathway" id="UPA00035">
    <property type="reaction ID" value="UER00043"/>
</dbReference>
<evidence type="ECO:0000256" key="7">
    <source>
        <dbReference type="ARBA" id="ARBA00023141"/>
    </source>
</evidence>
<dbReference type="NCBIfam" id="NF001377">
    <property type="entry name" value="PRK00278.2-4"/>
    <property type="match status" value="1"/>
</dbReference>
<comment type="caution">
    <text evidence="11">The sequence shown here is derived from an EMBL/GenBank/DDBJ whole genome shotgun (WGS) entry which is preliminary data.</text>
</comment>
<comment type="catalytic activity">
    <reaction evidence="1 9">
        <text>1-(2-carboxyphenylamino)-1-deoxy-D-ribulose 5-phosphate + H(+) = (1S,2R)-1-C-(indol-3-yl)glycerol 3-phosphate + CO2 + H2O</text>
        <dbReference type="Rhea" id="RHEA:23476"/>
        <dbReference type="ChEBI" id="CHEBI:15377"/>
        <dbReference type="ChEBI" id="CHEBI:15378"/>
        <dbReference type="ChEBI" id="CHEBI:16526"/>
        <dbReference type="ChEBI" id="CHEBI:58613"/>
        <dbReference type="ChEBI" id="CHEBI:58866"/>
        <dbReference type="EC" id="4.1.1.48"/>
    </reaction>
</comment>
<dbReference type="InterPro" id="IPR001468">
    <property type="entry name" value="Indole-3-GlycerolPSynthase_CS"/>
</dbReference>